<evidence type="ECO:0000256" key="5">
    <source>
        <dbReference type="ARBA" id="ARBA00022801"/>
    </source>
</evidence>
<evidence type="ECO:0000256" key="7">
    <source>
        <dbReference type="HAMAP-Rule" id="MF_00009"/>
    </source>
</evidence>
<comment type="caution">
    <text evidence="8">The sequence shown here is derived from an EMBL/GenBank/DDBJ whole genome shotgun (WGS) entry which is preliminary data.</text>
</comment>
<comment type="cofactor">
    <cofactor evidence="7">
        <name>Zn(2+)</name>
        <dbReference type="ChEBI" id="CHEBI:29105"/>
    </cofactor>
    <text evidence="7">Binds 1 zinc ion.</text>
</comment>
<feature type="binding site" evidence="7">
    <location>
        <position position="115"/>
    </location>
    <ligand>
        <name>Zn(2+)</name>
        <dbReference type="ChEBI" id="CHEBI:29105"/>
        <note>catalytic</note>
    </ligand>
</feature>
<protein>
    <recommendedName>
        <fullName evidence="7">Endoribonuclease YbeY</fullName>
        <ecNumber evidence="7">3.1.-.-</ecNumber>
    </recommendedName>
</protein>
<evidence type="ECO:0000256" key="1">
    <source>
        <dbReference type="ARBA" id="ARBA00010875"/>
    </source>
</evidence>
<keyword evidence="2 7" id="KW-0540">Nuclease</keyword>
<sequence length="157" mass="17598">MQLSPELRAAERAGIPSRRLLRAALALALTDSDADGQRLEVSLQFLSSAEIAALNEQFRQRPQPTNCLSFPAPTQIWPGRSRPLGDILLCPAVISREAEEQGKPLRDHYRHLLIHSALHLLGYDHQEEQEASRMEALETRLLAQLGVADPYRMQANE</sequence>
<dbReference type="Pfam" id="PF02130">
    <property type="entry name" value="YbeY"/>
    <property type="match status" value="1"/>
</dbReference>
<dbReference type="EMBL" id="JAAXYO010000084">
    <property type="protein sequence ID" value="MBU2787825.1"/>
    <property type="molecule type" value="Genomic_DNA"/>
</dbReference>
<dbReference type="PANTHER" id="PTHR46986">
    <property type="entry name" value="ENDORIBONUCLEASE YBEY, CHLOROPLASTIC"/>
    <property type="match status" value="1"/>
</dbReference>
<dbReference type="GO" id="GO:0005737">
    <property type="term" value="C:cytoplasm"/>
    <property type="evidence" value="ECO:0007669"/>
    <property type="project" value="UniProtKB-SubCell"/>
</dbReference>
<reference evidence="8" key="1">
    <citation type="journal article" date="2021" name="ISME J.">
        <title>Genomic evolution of the class Acidithiobacillia: deep-branching Proteobacteria living in extreme acidic conditions.</title>
        <authorList>
            <person name="Moya-Beltran A."/>
            <person name="Beard S."/>
            <person name="Rojas-Villalobos C."/>
            <person name="Issotta F."/>
            <person name="Gallardo Y."/>
            <person name="Ulloa R."/>
            <person name="Giaveno A."/>
            <person name="Degli Esposti M."/>
            <person name="Johnson D.B."/>
            <person name="Quatrini R."/>
        </authorList>
    </citation>
    <scope>NUCLEOTIDE SEQUENCE</scope>
    <source>
        <strain evidence="8">VAN18-1</strain>
    </source>
</reference>
<dbReference type="PROSITE" id="PS01306">
    <property type="entry name" value="UPF0054"/>
    <property type="match status" value="1"/>
</dbReference>
<evidence type="ECO:0000256" key="4">
    <source>
        <dbReference type="ARBA" id="ARBA00022759"/>
    </source>
</evidence>
<evidence type="ECO:0000256" key="2">
    <source>
        <dbReference type="ARBA" id="ARBA00022722"/>
    </source>
</evidence>
<dbReference type="GO" id="GO:0006364">
    <property type="term" value="P:rRNA processing"/>
    <property type="evidence" value="ECO:0007669"/>
    <property type="project" value="UniProtKB-UniRule"/>
</dbReference>
<keyword evidence="5 7" id="KW-0378">Hydrolase</keyword>
<name>A0AAE2YPG0_9PROT</name>
<dbReference type="Proteomes" id="UP001197378">
    <property type="component" value="Unassembled WGS sequence"/>
</dbReference>
<accession>A0AAE2YPG0</accession>
<dbReference type="EC" id="3.1.-.-" evidence="7"/>
<keyword evidence="9" id="KW-1185">Reference proteome</keyword>
<dbReference type="Gene3D" id="3.40.390.30">
    <property type="entry name" value="Metalloproteases ('zincins'), catalytic domain"/>
    <property type="match status" value="1"/>
</dbReference>
<proteinExistence type="inferred from homology"/>
<dbReference type="GO" id="GO:0008270">
    <property type="term" value="F:zinc ion binding"/>
    <property type="evidence" value="ECO:0007669"/>
    <property type="project" value="UniProtKB-UniRule"/>
</dbReference>
<dbReference type="AlphaFoldDB" id="A0AAE2YPG0"/>
<gene>
    <name evidence="7 8" type="primary">ybeY</name>
    <name evidence="8" type="ORF">HFQ13_06350</name>
</gene>
<comment type="function">
    <text evidence="7">Single strand-specific metallo-endoribonuclease involved in late-stage 70S ribosome quality control and in maturation of the 3' terminus of the 16S rRNA.</text>
</comment>
<dbReference type="GO" id="GO:0004521">
    <property type="term" value="F:RNA endonuclease activity"/>
    <property type="evidence" value="ECO:0007669"/>
    <property type="project" value="UniProtKB-UniRule"/>
</dbReference>
<keyword evidence="7" id="KW-0698">rRNA processing</keyword>
<evidence type="ECO:0000256" key="3">
    <source>
        <dbReference type="ARBA" id="ARBA00022723"/>
    </source>
</evidence>
<comment type="similarity">
    <text evidence="1 7">Belongs to the endoribonuclease YbeY family.</text>
</comment>
<comment type="subcellular location">
    <subcellularLocation>
        <location evidence="7">Cytoplasm</location>
    </subcellularLocation>
</comment>
<dbReference type="NCBIfam" id="TIGR00043">
    <property type="entry name" value="rRNA maturation RNase YbeY"/>
    <property type="match status" value="1"/>
</dbReference>
<dbReference type="HAMAP" id="MF_00009">
    <property type="entry name" value="Endoribonucl_YbeY"/>
    <property type="match status" value="1"/>
</dbReference>
<dbReference type="InterPro" id="IPR023091">
    <property type="entry name" value="MetalPrtase_cat_dom_sf_prd"/>
</dbReference>
<keyword evidence="7" id="KW-0963">Cytoplasm</keyword>
<organism evidence="8 9">
    <name type="scientific">Igneacidithiobacillus copahuensis</name>
    <dbReference type="NCBI Taxonomy" id="2724909"/>
    <lineage>
        <taxon>Bacteria</taxon>
        <taxon>Pseudomonadati</taxon>
        <taxon>Pseudomonadota</taxon>
        <taxon>Acidithiobacillia</taxon>
        <taxon>Acidithiobacillales</taxon>
        <taxon>Acidithiobacillaceae</taxon>
        <taxon>Igneacidithiobacillus</taxon>
    </lineage>
</organism>
<dbReference type="PANTHER" id="PTHR46986:SF1">
    <property type="entry name" value="ENDORIBONUCLEASE YBEY, CHLOROPLASTIC"/>
    <property type="match status" value="1"/>
</dbReference>
<keyword evidence="3 7" id="KW-0479">Metal-binding</keyword>
<feature type="binding site" evidence="7">
    <location>
        <position position="125"/>
    </location>
    <ligand>
        <name>Zn(2+)</name>
        <dbReference type="ChEBI" id="CHEBI:29105"/>
        <note>catalytic</note>
    </ligand>
</feature>
<evidence type="ECO:0000313" key="8">
    <source>
        <dbReference type="EMBL" id="MBU2787825.1"/>
    </source>
</evidence>
<feature type="binding site" evidence="7">
    <location>
        <position position="119"/>
    </location>
    <ligand>
        <name>Zn(2+)</name>
        <dbReference type="ChEBI" id="CHEBI:29105"/>
        <note>catalytic</note>
    </ligand>
</feature>
<dbReference type="GO" id="GO:0004222">
    <property type="term" value="F:metalloendopeptidase activity"/>
    <property type="evidence" value="ECO:0007669"/>
    <property type="project" value="InterPro"/>
</dbReference>
<keyword evidence="7" id="KW-0690">Ribosome biogenesis</keyword>
<dbReference type="InterPro" id="IPR002036">
    <property type="entry name" value="YbeY"/>
</dbReference>
<dbReference type="SUPFAM" id="SSF55486">
    <property type="entry name" value="Metalloproteases ('zincins'), catalytic domain"/>
    <property type="match status" value="1"/>
</dbReference>
<keyword evidence="4 7" id="KW-0255">Endonuclease</keyword>
<evidence type="ECO:0000313" key="9">
    <source>
        <dbReference type="Proteomes" id="UP001197378"/>
    </source>
</evidence>
<evidence type="ECO:0000256" key="6">
    <source>
        <dbReference type="ARBA" id="ARBA00022833"/>
    </source>
</evidence>
<keyword evidence="6 7" id="KW-0862">Zinc</keyword>
<dbReference type="InterPro" id="IPR020549">
    <property type="entry name" value="YbeY_CS"/>
</dbReference>